<dbReference type="InterPro" id="IPR029016">
    <property type="entry name" value="GAF-like_dom_sf"/>
</dbReference>
<evidence type="ECO:0000313" key="18">
    <source>
        <dbReference type="EMBL" id="OIQ94627.1"/>
    </source>
</evidence>
<evidence type="ECO:0000256" key="6">
    <source>
        <dbReference type="ARBA" id="ARBA00022553"/>
    </source>
</evidence>
<keyword evidence="8 15" id="KW-0812">Transmembrane</keyword>
<proteinExistence type="predicted"/>
<dbReference type="PANTHER" id="PTHR24421">
    <property type="entry name" value="NITRATE/NITRITE SENSOR PROTEIN NARX-RELATED"/>
    <property type="match status" value="1"/>
</dbReference>
<evidence type="ECO:0000256" key="13">
    <source>
        <dbReference type="ARBA" id="ARBA00023136"/>
    </source>
</evidence>
<evidence type="ECO:0000259" key="17">
    <source>
        <dbReference type="PROSITE" id="PS50885"/>
    </source>
</evidence>
<keyword evidence="11" id="KW-0067">ATP-binding</keyword>
<dbReference type="CDD" id="cd19408">
    <property type="entry name" value="NarX_NarQ_sensor"/>
    <property type="match status" value="1"/>
</dbReference>
<dbReference type="Pfam" id="PF00672">
    <property type="entry name" value="HAMP"/>
    <property type="match status" value="1"/>
</dbReference>
<dbReference type="InterPro" id="IPR042295">
    <property type="entry name" value="NarX-like_N_sf"/>
</dbReference>
<dbReference type="SUPFAM" id="SSF55874">
    <property type="entry name" value="ATPase domain of HSP90 chaperone/DNA topoisomerase II/histidine kinase"/>
    <property type="match status" value="1"/>
</dbReference>
<dbReference type="GO" id="GO:0046983">
    <property type="term" value="F:protein dimerization activity"/>
    <property type="evidence" value="ECO:0007669"/>
    <property type="project" value="InterPro"/>
</dbReference>
<evidence type="ECO:0000256" key="15">
    <source>
        <dbReference type="SAM" id="Phobius"/>
    </source>
</evidence>
<evidence type="ECO:0000256" key="2">
    <source>
        <dbReference type="ARBA" id="ARBA00004429"/>
    </source>
</evidence>
<keyword evidence="10" id="KW-0418">Kinase</keyword>
<keyword evidence="6" id="KW-0597">Phosphoprotein</keyword>
<dbReference type="CDD" id="cd16917">
    <property type="entry name" value="HATPase_UhpB-NarQ-NarX-like"/>
    <property type="match status" value="1"/>
</dbReference>
<dbReference type="Pfam" id="PF07730">
    <property type="entry name" value="HisKA_3"/>
    <property type="match status" value="1"/>
</dbReference>
<dbReference type="EC" id="2.7.13.3" evidence="3"/>
<dbReference type="SMART" id="SM00387">
    <property type="entry name" value="HATPase_c"/>
    <property type="match status" value="1"/>
</dbReference>
<sequence length="630" mass="69454">MNDENQTPPQSVLGRLGIAMGTIVIFAMASIMVSTIFTEMSAGKARAINVAGSLRMQSYLLASQLNQPGLTDDARRQLVMGSVREYEARLNDPTLLAGVQTELKPPITEAYRDIQQRWETHFKPLALAAVTDPAKRAQFVATVGGFVSRIDHMVKLLEQELEDKIQWLRLVQGVSLFVIVIVVLLTMYLMHTQVIIPLNDLLACARAVRKGNFQVRARHTQPDELGQLGAAFNTMVQDLSQMYANLEVRVEEKTEELARSNRSLELLYGTIRTLSERRVTRDALMHVLREVERVMDVTAGAICAYDPELRQGLLLAADPGDVGGRQPICPGSCEQCLGDGGLSIRETEAADGAHTVSVPLTDGGRNYGVMPLQLPPGRELAPWQLQLLEAVGRHIGAALAMSQRNEERHRLALFEERSVIARELHDSLAQSLTYLKIQVTRLQALLGKSAPAAQTGEVVGELKSGLNNAYRQLRELLTTFRLRIDGHGLNAALEETVREFTRHGNFAIRLDNRLLGIELASNEEIHVLQVIREALANVLHHARAASAEVSLERLENNRVRVRVDDDGAGIAEGQSPLHHFGLKIMHDRAHSLHGELTVERRETGGTRVELAFDPATPFGNIPALDEGSGA</sequence>
<evidence type="ECO:0000256" key="14">
    <source>
        <dbReference type="SAM" id="Coils"/>
    </source>
</evidence>
<evidence type="ECO:0000256" key="7">
    <source>
        <dbReference type="ARBA" id="ARBA00022679"/>
    </source>
</evidence>
<feature type="coiled-coil region" evidence="14">
    <location>
        <begin position="236"/>
        <end position="263"/>
    </location>
</feature>
<dbReference type="InterPro" id="IPR029095">
    <property type="entry name" value="NarX-like_N"/>
</dbReference>
<evidence type="ECO:0000256" key="1">
    <source>
        <dbReference type="ARBA" id="ARBA00000085"/>
    </source>
</evidence>
<dbReference type="GO" id="GO:0005886">
    <property type="term" value="C:plasma membrane"/>
    <property type="evidence" value="ECO:0007669"/>
    <property type="project" value="UniProtKB-SubCell"/>
</dbReference>
<keyword evidence="5" id="KW-0997">Cell inner membrane</keyword>
<dbReference type="CDD" id="cd06225">
    <property type="entry name" value="HAMP"/>
    <property type="match status" value="1"/>
</dbReference>
<dbReference type="PROSITE" id="PS50109">
    <property type="entry name" value="HIS_KIN"/>
    <property type="match status" value="1"/>
</dbReference>
<dbReference type="Gene3D" id="3.30.565.10">
    <property type="entry name" value="Histidine kinase-like ATPase, C-terminal domain"/>
    <property type="match status" value="1"/>
</dbReference>
<evidence type="ECO:0000256" key="10">
    <source>
        <dbReference type="ARBA" id="ARBA00022777"/>
    </source>
</evidence>
<dbReference type="InterPro" id="IPR003660">
    <property type="entry name" value="HAMP_dom"/>
</dbReference>
<feature type="transmembrane region" description="Helical" evidence="15">
    <location>
        <begin position="12"/>
        <end position="37"/>
    </location>
</feature>
<keyword evidence="14" id="KW-0175">Coiled coil</keyword>
<dbReference type="GO" id="GO:0005524">
    <property type="term" value="F:ATP binding"/>
    <property type="evidence" value="ECO:0007669"/>
    <property type="project" value="UniProtKB-KW"/>
</dbReference>
<name>A0A1J5RYP9_9ZZZZ</name>
<organism evidence="18">
    <name type="scientific">mine drainage metagenome</name>
    <dbReference type="NCBI Taxonomy" id="410659"/>
    <lineage>
        <taxon>unclassified sequences</taxon>
        <taxon>metagenomes</taxon>
        <taxon>ecological metagenomes</taxon>
    </lineage>
</organism>
<dbReference type="SUPFAM" id="SSF55781">
    <property type="entry name" value="GAF domain-like"/>
    <property type="match status" value="1"/>
</dbReference>
<keyword evidence="13 15" id="KW-0472">Membrane</keyword>
<dbReference type="InterPro" id="IPR016380">
    <property type="entry name" value="Sig_transdc_His_kin_NarX/NarQ"/>
</dbReference>
<feature type="transmembrane region" description="Helical" evidence="15">
    <location>
        <begin position="167"/>
        <end position="190"/>
    </location>
</feature>
<evidence type="ECO:0000256" key="9">
    <source>
        <dbReference type="ARBA" id="ARBA00022741"/>
    </source>
</evidence>
<dbReference type="PANTHER" id="PTHR24421:SF10">
    <property type="entry name" value="NITRATE_NITRITE SENSOR PROTEIN NARQ"/>
    <property type="match status" value="1"/>
</dbReference>
<dbReference type="Pfam" id="PF13675">
    <property type="entry name" value="PilJ"/>
    <property type="match status" value="1"/>
</dbReference>
<dbReference type="Gene3D" id="1.10.8.500">
    <property type="entry name" value="HAMP domain in histidine kinase"/>
    <property type="match status" value="1"/>
</dbReference>
<accession>A0A1J5RYP9</accession>
<dbReference type="InterPro" id="IPR003594">
    <property type="entry name" value="HATPase_dom"/>
</dbReference>
<keyword evidence="9" id="KW-0547">Nucleotide-binding</keyword>
<keyword evidence="4" id="KW-1003">Cell membrane</keyword>
<gene>
    <name evidence="18" type="primary">narX_8</name>
    <name evidence="18" type="ORF">GALL_233830</name>
</gene>
<keyword evidence="7 18" id="KW-0808">Transferase</keyword>
<dbReference type="Pfam" id="PF02518">
    <property type="entry name" value="HATPase_c"/>
    <property type="match status" value="1"/>
</dbReference>
<dbReference type="PROSITE" id="PS50885">
    <property type="entry name" value="HAMP"/>
    <property type="match status" value="1"/>
</dbReference>
<dbReference type="EMBL" id="MLJW01000182">
    <property type="protein sequence ID" value="OIQ94627.1"/>
    <property type="molecule type" value="Genomic_DNA"/>
</dbReference>
<dbReference type="Gene3D" id="1.20.5.1930">
    <property type="match status" value="1"/>
</dbReference>
<evidence type="ECO:0000259" key="16">
    <source>
        <dbReference type="PROSITE" id="PS50109"/>
    </source>
</evidence>
<comment type="catalytic activity">
    <reaction evidence="1">
        <text>ATP + protein L-histidine = ADP + protein N-phospho-L-histidine.</text>
        <dbReference type="EC" id="2.7.13.3"/>
    </reaction>
</comment>
<keyword evidence="12 15" id="KW-1133">Transmembrane helix</keyword>
<feature type="domain" description="Histidine kinase" evidence="16">
    <location>
        <begin position="419"/>
        <end position="616"/>
    </location>
</feature>
<reference evidence="18" key="1">
    <citation type="submission" date="2016-10" db="EMBL/GenBank/DDBJ databases">
        <title>Sequence of Gallionella enrichment culture.</title>
        <authorList>
            <person name="Poehlein A."/>
            <person name="Muehling M."/>
            <person name="Daniel R."/>
        </authorList>
    </citation>
    <scope>NUCLEOTIDE SEQUENCE</scope>
</reference>
<dbReference type="GO" id="GO:0000155">
    <property type="term" value="F:phosphorelay sensor kinase activity"/>
    <property type="evidence" value="ECO:0007669"/>
    <property type="project" value="InterPro"/>
</dbReference>
<feature type="domain" description="HAMP" evidence="17">
    <location>
        <begin position="192"/>
        <end position="244"/>
    </location>
</feature>
<evidence type="ECO:0000256" key="3">
    <source>
        <dbReference type="ARBA" id="ARBA00012438"/>
    </source>
</evidence>
<evidence type="ECO:0000256" key="5">
    <source>
        <dbReference type="ARBA" id="ARBA00022519"/>
    </source>
</evidence>
<dbReference type="PIRSF" id="PIRSF003167">
    <property type="entry name" value="STHK_NarX/NarQ"/>
    <property type="match status" value="1"/>
</dbReference>
<evidence type="ECO:0000256" key="8">
    <source>
        <dbReference type="ARBA" id="ARBA00022692"/>
    </source>
</evidence>
<dbReference type="InterPro" id="IPR050482">
    <property type="entry name" value="Sensor_HK_TwoCompSys"/>
</dbReference>
<dbReference type="Gene3D" id="3.30.450.40">
    <property type="match status" value="1"/>
</dbReference>
<comment type="subcellular location">
    <subcellularLocation>
        <location evidence="2">Cell inner membrane</location>
        <topology evidence="2">Multi-pass membrane protein</topology>
    </subcellularLocation>
</comment>
<dbReference type="InterPro" id="IPR011712">
    <property type="entry name" value="Sig_transdc_His_kin_sub3_dim/P"/>
</dbReference>
<evidence type="ECO:0000256" key="11">
    <source>
        <dbReference type="ARBA" id="ARBA00022840"/>
    </source>
</evidence>
<dbReference type="InterPro" id="IPR036890">
    <property type="entry name" value="HATPase_C_sf"/>
</dbReference>
<dbReference type="SUPFAM" id="SSF158472">
    <property type="entry name" value="HAMP domain-like"/>
    <property type="match status" value="1"/>
</dbReference>
<evidence type="ECO:0000256" key="4">
    <source>
        <dbReference type="ARBA" id="ARBA00022475"/>
    </source>
</evidence>
<dbReference type="AlphaFoldDB" id="A0A1J5RYP9"/>
<comment type="caution">
    <text evidence="18">The sequence shown here is derived from an EMBL/GenBank/DDBJ whole genome shotgun (WGS) entry which is preliminary data.</text>
</comment>
<dbReference type="InterPro" id="IPR005467">
    <property type="entry name" value="His_kinase_dom"/>
</dbReference>
<dbReference type="SMART" id="SM00304">
    <property type="entry name" value="HAMP"/>
    <property type="match status" value="1"/>
</dbReference>
<protein>
    <recommendedName>
        <fullName evidence="3">histidine kinase</fullName>
        <ecNumber evidence="3">2.7.13.3</ecNumber>
    </recommendedName>
</protein>
<dbReference type="Gene3D" id="1.20.120.960">
    <property type="entry name" value="Histidine kinase NarX, sensor domain"/>
    <property type="match status" value="1"/>
</dbReference>
<evidence type="ECO:0000256" key="12">
    <source>
        <dbReference type="ARBA" id="ARBA00022989"/>
    </source>
</evidence>